<name>A0A0A0BGP9_9GAMM</name>
<comment type="caution">
    <text evidence="1">The sequence shown here is derived from an EMBL/GenBank/DDBJ whole genome shotgun (WGS) entry which is preliminary data.</text>
</comment>
<gene>
    <name evidence="1" type="ORF">LP43_2117</name>
</gene>
<dbReference type="Proteomes" id="UP000029999">
    <property type="component" value="Unassembled WGS sequence"/>
</dbReference>
<dbReference type="STRING" id="392484.LP43_2117"/>
<accession>A0A0A0BGP9</accession>
<sequence>MPSCYDLALKKKICHALLFDSTDLVYESDYRKARHDWLLLKFKNNFDSYRNSLYIDLSLKVDLNIYFSFRCITKSVARPVC</sequence>
<reference evidence="1 2" key="1">
    <citation type="submission" date="2014-09" db="EMBL/GenBank/DDBJ databases">
        <authorList>
            <person name="Grob C."/>
            <person name="Taubert M."/>
            <person name="Howat A.M."/>
            <person name="Burns O.J."/>
            <person name="Dixon J.L."/>
            <person name="Chen Y."/>
            <person name="Murrell J.C."/>
        </authorList>
    </citation>
    <scope>NUCLEOTIDE SEQUENCE [LARGE SCALE GENOMIC DNA]</scope>
    <source>
        <strain evidence="1">L4</strain>
    </source>
</reference>
<organism evidence="1 2">
    <name type="scientific">Methylophaga thiooxydans</name>
    <dbReference type="NCBI Taxonomy" id="392484"/>
    <lineage>
        <taxon>Bacteria</taxon>
        <taxon>Pseudomonadati</taxon>
        <taxon>Pseudomonadota</taxon>
        <taxon>Gammaproteobacteria</taxon>
        <taxon>Thiotrichales</taxon>
        <taxon>Piscirickettsiaceae</taxon>
        <taxon>Methylophaga</taxon>
    </lineage>
</organism>
<dbReference type="AlphaFoldDB" id="A0A0A0BGP9"/>
<proteinExistence type="predicted"/>
<evidence type="ECO:0000313" key="1">
    <source>
        <dbReference type="EMBL" id="KGM06244.1"/>
    </source>
</evidence>
<protein>
    <submittedName>
        <fullName evidence="1">Uncharacterized protein</fullName>
    </submittedName>
</protein>
<dbReference type="EMBL" id="JRQD01000005">
    <property type="protein sequence ID" value="KGM06244.1"/>
    <property type="molecule type" value="Genomic_DNA"/>
</dbReference>
<evidence type="ECO:0000313" key="2">
    <source>
        <dbReference type="Proteomes" id="UP000029999"/>
    </source>
</evidence>